<feature type="compositionally biased region" description="Basic residues" evidence="1">
    <location>
        <begin position="1"/>
        <end position="21"/>
    </location>
</feature>
<accession>A0ABQ9Z347</accession>
<evidence type="ECO:0000313" key="2">
    <source>
        <dbReference type="EMBL" id="KAK4007318.1"/>
    </source>
</evidence>
<gene>
    <name evidence="2" type="ORF">OUZ56_012478</name>
</gene>
<dbReference type="Proteomes" id="UP001234178">
    <property type="component" value="Unassembled WGS sequence"/>
</dbReference>
<comment type="caution">
    <text evidence="2">The sequence shown here is derived from an EMBL/GenBank/DDBJ whole genome shotgun (WGS) entry which is preliminary data.</text>
</comment>
<name>A0ABQ9Z347_9CRUS</name>
<reference evidence="2 3" key="1">
    <citation type="journal article" date="2023" name="Nucleic Acids Res.">
        <title>The hologenome of Daphnia magna reveals possible DNA methylation and microbiome-mediated evolution of the host genome.</title>
        <authorList>
            <person name="Chaturvedi A."/>
            <person name="Li X."/>
            <person name="Dhandapani V."/>
            <person name="Marshall H."/>
            <person name="Kissane S."/>
            <person name="Cuenca-Cambronero M."/>
            <person name="Asole G."/>
            <person name="Calvet F."/>
            <person name="Ruiz-Romero M."/>
            <person name="Marangio P."/>
            <person name="Guigo R."/>
            <person name="Rago D."/>
            <person name="Mirbahai L."/>
            <person name="Eastwood N."/>
            <person name="Colbourne J.K."/>
            <person name="Zhou J."/>
            <person name="Mallon E."/>
            <person name="Orsini L."/>
        </authorList>
    </citation>
    <scope>NUCLEOTIDE SEQUENCE [LARGE SCALE GENOMIC DNA]</scope>
    <source>
        <strain evidence="2">LRV0_1</strain>
    </source>
</reference>
<proteinExistence type="predicted"/>
<dbReference type="EMBL" id="JAOYFB010000002">
    <property type="protein sequence ID" value="KAK4007318.1"/>
    <property type="molecule type" value="Genomic_DNA"/>
</dbReference>
<keyword evidence="3" id="KW-1185">Reference proteome</keyword>
<sequence>MHKSMLKFRPRKIGSKSRPKRLLPSTQQPFIHVVLVLSFCKTIHQPNFRDNHRCTFYGTIRYSLY</sequence>
<feature type="region of interest" description="Disordered" evidence="1">
    <location>
        <begin position="1"/>
        <end position="24"/>
    </location>
</feature>
<evidence type="ECO:0000313" key="3">
    <source>
        <dbReference type="Proteomes" id="UP001234178"/>
    </source>
</evidence>
<protein>
    <submittedName>
        <fullName evidence="2">Uncharacterized protein</fullName>
    </submittedName>
</protein>
<organism evidence="2 3">
    <name type="scientific">Daphnia magna</name>
    <dbReference type="NCBI Taxonomy" id="35525"/>
    <lineage>
        <taxon>Eukaryota</taxon>
        <taxon>Metazoa</taxon>
        <taxon>Ecdysozoa</taxon>
        <taxon>Arthropoda</taxon>
        <taxon>Crustacea</taxon>
        <taxon>Branchiopoda</taxon>
        <taxon>Diplostraca</taxon>
        <taxon>Cladocera</taxon>
        <taxon>Anomopoda</taxon>
        <taxon>Daphniidae</taxon>
        <taxon>Daphnia</taxon>
    </lineage>
</organism>
<evidence type="ECO:0000256" key="1">
    <source>
        <dbReference type="SAM" id="MobiDB-lite"/>
    </source>
</evidence>